<evidence type="ECO:0000313" key="1">
    <source>
        <dbReference type="EMBL" id="PON49120.1"/>
    </source>
</evidence>
<accession>A0A2P5BK08</accession>
<name>A0A2P5BK08_PARAD</name>
<evidence type="ECO:0000313" key="2">
    <source>
        <dbReference type="Proteomes" id="UP000237105"/>
    </source>
</evidence>
<feature type="non-terminal residue" evidence="1">
    <location>
        <position position="1"/>
    </location>
</feature>
<dbReference type="OrthoDB" id="10358890at2759"/>
<keyword evidence="2" id="KW-1185">Reference proteome</keyword>
<dbReference type="EMBL" id="JXTB01000266">
    <property type="protein sequence ID" value="PON49120.1"/>
    <property type="molecule type" value="Genomic_DNA"/>
</dbReference>
<organism evidence="1 2">
    <name type="scientific">Parasponia andersonii</name>
    <name type="common">Sponia andersonii</name>
    <dbReference type="NCBI Taxonomy" id="3476"/>
    <lineage>
        <taxon>Eukaryota</taxon>
        <taxon>Viridiplantae</taxon>
        <taxon>Streptophyta</taxon>
        <taxon>Embryophyta</taxon>
        <taxon>Tracheophyta</taxon>
        <taxon>Spermatophyta</taxon>
        <taxon>Magnoliopsida</taxon>
        <taxon>eudicotyledons</taxon>
        <taxon>Gunneridae</taxon>
        <taxon>Pentapetalae</taxon>
        <taxon>rosids</taxon>
        <taxon>fabids</taxon>
        <taxon>Rosales</taxon>
        <taxon>Cannabaceae</taxon>
        <taxon>Parasponia</taxon>
    </lineage>
</organism>
<dbReference type="AlphaFoldDB" id="A0A2P5BK08"/>
<gene>
    <name evidence="1" type="ORF">PanWU01x14_232060</name>
</gene>
<reference evidence="2" key="1">
    <citation type="submission" date="2016-06" db="EMBL/GenBank/DDBJ databases">
        <title>Parallel loss of symbiosis genes in relatives of nitrogen-fixing non-legume Parasponia.</title>
        <authorList>
            <person name="Van Velzen R."/>
            <person name="Holmer R."/>
            <person name="Bu F."/>
            <person name="Rutten L."/>
            <person name="Van Zeijl A."/>
            <person name="Liu W."/>
            <person name="Santuari L."/>
            <person name="Cao Q."/>
            <person name="Sharma T."/>
            <person name="Shen D."/>
            <person name="Roswanjaya Y."/>
            <person name="Wardhani T."/>
            <person name="Kalhor M.S."/>
            <person name="Jansen J."/>
            <person name="Van den Hoogen J."/>
            <person name="Gungor B."/>
            <person name="Hartog M."/>
            <person name="Hontelez J."/>
            <person name="Verver J."/>
            <person name="Yang W.-C."/>
            <person name="Schijlen E."/>
            <person name="Repin R."/>
            <person name="Schilthuizen M."/>
            <person name="Schranz E."/>
            <person name="Heidstra R."/>
            <person name="Miyata K."/>
            <person name="Fedorova E."/>
            <person name="Kohlen W."/>
            <person name="Bisseling T."/>
            <person name="Smit S."/>
            <person name="Geurts R."/>
        </authorList>
    </citation>
    <scope>NUCLEOTIDE SEQUENCE [LARGE SCALE GENOMIC DNA]</scope>
    <source>
        <strain evidence="2">cv. WU1-14</strain>
    </source>
</reference>
<comment type="caution">
    <text evidence="1">The sequence shown here is derived from an EMBL/GenBank/DDBJ whole genome shotgun (WGS) entry which is preliminary data.</text>
</comment>
<proteinExistence type="predicted"/>
<sequence length="76" mass="9019">HHKPCKKDMRKWRTKKKKHGDHYFELGPKIKVENESLIRRITVNVQLLKEYLRGDLDRAKSSITSLHPPRRVAMSS</sequence>
<dbReference type="Proteomes" id="UP000237105">
    <property type="component" value="Unassembled WGS sequence"/>
</dbReference>
<protein>
    <submittedName>
        <fullName evidence="1">Uncharacterized protein</fullName>
    </submittedName>
</protein>